<comment type="caution">
    <text evidence="3">The sequence shown here is derived from an EMBL/GenBank/DDBJ whole genome shotgun (WGS) entry which is preliminary data.</text>
</comment>
<dbReference type="AlphaFoldDB" id="A0A538SYY2"/>
<dbReference type="InterPro" id="IPR013538">
    <property type="entry name" value="ASHA1/2-like_C"/>
</dbReference>
<protein>
    <submittedName>
        <fullName evidence="3">Vanillate O-demethylase oxidoreductase VanB</fullName>
    </submittedName>
</protein>
<feature type="domain" description="Activator of Hsp90 ATPase homologue 1/2-like C-terminal" evidence="2">
    <location>
        <begin position="18"/>
        <end position="151"/>
    </location>
</feature>
<sequence>MMSTTTTDRIEKQILLRASRARVWRALTDSKEFGAWFQSAFTEPFRPGATVKGRITYPGYEHLVVEFVIEKMEPERLFSYRWHPHAIDPATDYSKEPMTLIEFTLEDAEGGTLLRVVETGFDKIPIARRAEALKGNEAGWAEQMKAIQRYLDRNP</sequence>
<accession>A0A538SYY2</accession>
<keyword evidence="3" id="KW-0489">Methyltransferase</keyword>
<evidence type="ECO:0000313" key="4">
    <source>
        <dbReference type="Proteomes" id="UP000316852"/>
    </source>
</evidence>
<reference evidence="3 4" key="1">
    <citation type="journal article" date="2019" name="Nat. Microbiol.">
        <title>Mediterranean grassland soil C-N compound turnover is dependent on rainfall and depth, and is mediated by genomically divergent microorganisms.</title>
        <authorList>
            <person name="Diamond S."/>
            <person name="Andeer P.F."/>
            <person name="Li Z."/>
            <person name="Crits-Christoph A."/>
            <person name="Burstein D."/>
            <person name="Anantharaman K."/>
            <person name="Lane K.R."/>
            <person name="Thomas B.C."/>
            <person name="Pan C."/>
            <person name="Northen T.R."/>
            <person name="Banfield J.F."/>
        </authorList>
    </citation>
    <scope>NUCLEOTIDE SEQUENCE [LARGE SCALE GENOMIC DNA]</scope>
    <source>
        <strain evidence="3">WS_6</strain>
    </source>
</reference>
<proteinExistence type="inferred from homology"/>
<evidence type="ECO:0000313" key="3">
    <source>
        <dbReference type="EMBL" id="TMQ56562.1"/>
    </source>
</evidence>
<gene>
    <name evidence="3" type="ORF">E6K76_12420</name>
</gene>
<dbReference type="Gene3D" id="3.30.530.20">
    <property type="match status" value="1"/>
</dbReference>
<evidence type="ECO:0000256" key="1">
    <source>
        <dbReference type="ARBA" id="ARBA00006817"/>
    </source>
</evidence>
<dbReference type="CDD" id="cd08898">
    <property type="entry name" value="SRPBCC_CalC_Aha1-like_5"/>
    <property type="match status" value="1"/>
</dbReference>
<dbReference type="SUPFAM" id="SSF55961">
    <property type="entry name" value="Bet v1-like"/>
    <property type="match status" value="1"/>
</dbReference>
<dbReference type="GO" id="GO:0032259">
    <property type="term" value="P:methylation"/>
    <property type="evidence" value="ECO:0007669"/>
    <property type="project" value="UniProtKB-KW"/>
</dbReference>
<dbReference type="Proteomes" id="UP000316852">
    <property type="component" value="Unassembled WGS sequence"/>
</dbReference>
<keyword evidence="3" id="KW-0808">Transferase</keyword>
<evidence type="ECO:0000259" key="2">
    <source>
        <dbReference type="Pfam" id="PF08327"/>
    </source>
</evidence>
<dbReference type="Pfam" id="PF08327">
    <property type="entry name" value="AHSA1"/>
    <property type="match status" value="1"/>
</dbReference>
<comment type="similarity">
    <text evidence="1">Belongs to the AHA1 family.</text>
</comment>
<dbReference type="EMBL" id="VBOW01000092">
    <property type="protein sequence ID" value="TMQ56562.1"/>
    <property type="molecule type" value="Genomic_DNA"/>
</dbReference>
<dbReference type="InterPro" id="IPR023393">
    <property type="entry name" value="START-like_dom_sf"/>
</dbReference>
<name>A0A538SYY2_UNCEI</name>
<organism evidence="3 4">
    <name type="scientific">Eiseniibacteriota bacterium</name>
    <dbReference type="NCBI Taxonomy" id="2212470"/>
    <lineage>
        <taxon>Bacteria</taxon>
        <taxon>Candidatus Eiseniibacteriota</taxon>
    </lineage>
</organism>
<dbReference type="GO" id="GO:0008168">
    <property type="term" value="F:methyltransferase activity"/>
    <property type="evidence" value="ECO:0007669"/>
    <property type="project" value="UniProtKB-KW"/>
</dbReference>